<dbReference type="EMBL" id="CP045121">
    <property type="protein sequence ID" value="QIN78111.1"/>
    <property type="molecule type" value="Genomic_DNA"/>
</dbReference>
<proteinExistence type="predicted"/>
<sequence>MSRARDEEGFERSFDVRARPARLAPWRLAAVRAMQDAEGLSDRRAAEAMRARTDRKYAPV</sequence>
<accession>A0A6G8PV79</accession>
<dbReference type="AlphaFoldDB" id="A0A6G8PV79"/>
<dbReference type="KEGG" id="rmar:GBA65_05845"/>
<organism evidence="1 2">
    <name type="scientific">Rubrobacter marinus</name>
    <dbReference type="NCBI Taxonomy" id="2653852"/>
    <lineage>
        <taxon>Bacteria</taxon>
        <taxon>Bacillati</taxon>
        <taxon>Actinomycetota</taxon>
        <taxon>Rubrobacteria</taxon>
        <taxon>Rubrobacterales</taxon>
        <taxon>Rubrobacteraceae</taxon>
        <taxon>Rubrobacter</taxon>
    </lineage>
</organism>
<name>A0A6G8PV79_9ACTN</name>
<reference evidence="1 2" key="1">
    <citation type="submission" date="2019-10" db="EMBL/GenBank/DDBJ databases">
        <title>Rubrobacter sp nov SCSIO 52915 isolated from a deep-sea sediment in the South China Sea.</title>
        <authorList>
            <person name="Chen R.W."/>
        </authorList>
    </citation>
    <scope>NUCLEOTIDE SEQUENCE [LARGE SCALE GENOMIC DNA]</scope>
    <source>
        <strain evidence="1 2">SCSIO 52915</strain>
    </source>
</reference>
<evidence type="ECO:0000313" key="2">
    <source>
        <dbReference type="Proteomes" id="UP000502706"/>
    </source>
</evidence>
<protein>
    <submittedName>
        <fullName evidence="1">Uncharacterized protein</fullName>
    </submittedName>
</protein>
<dbReference type="Proteomes" id="UP000502706">
    <property type="component" value="Chromosome"/>
</dbReference>
<gene>
    <name evidence="1" type="ORF">GBA65_05845</name>
</gene>
<keyword evidence="2" id="KW-1185">Reference proteome</keyword>
<evidence type="ECO:0000313" key="1">
    <source>
        <dbReference type="EMBL" id="QIN78111.1"/>
    </source>
</evidence>